<dbReference type="AlphaFoldDB" id="A0A1F5V1D0"/>
<gene>
    <name evidence="2" type="ORF">A2Z21_02125</name>
</gene>
<comment type="caution">
    <text evidence="2">The sequence shown here is derived from an EMBL/GenBank/DDBJ whole genome shotgun (WGS) entry which is preliminary data.</text>
</comment>
<protein>
    <recommendedName>
        <fullName evidence="1">M23ase beta-sheet core domain-containing protein</fullName>
    </recommendedName>
</protein>
<dbReference type="Pfam" id="PF01551">
    <property type="entry name" value="Peptidase_M23"/>
    <property type="match status" value="1"/>
</dbReference>
<reference evidence="2 3" key="1">
    <citation type="journal article" date="2016" name="Nat. Commun.">
        <title>Thousands of microbial genomes shed light on interconnected biogeochemical processes in an aquifer system.</title>
        <authorList>
            <person name="Anantharaman K."/>
            <person name="Brown C.T."/>
            <person name="Hug L.A."/>
            <person name="Sharon I."/>
            <person name="Castelle C.J."/>
            <person name="Probst A.J."/>
            <person name="Thomas B.C."/>
            <person name="Singh A."/>
            <person name="Wilkins M.J."/>
            <person name="Karaoz U."/>
            <person name="Brodie E.L."/>
            <person name="Williams K.H."/>
            <person name="Hubbard S.S."/>
            <person name="Banfield J.F."/>
        </authorList>
    </citation>
    <scope>NUCLEOTIDE SEQUENCE [LARGE SCALE GENOMIC DNA]</scope>
    <source>
        <strain evidence="3">RBG_16_55_9</strain>
    </source>
</reference>
<organism evidence="2 3">
    <name type="scientific">Fraserbacteria sp. (strain RBG_16_55_9)</name>
    <dbReference type="NCBI Taxonomy" id="1817864"/>
    <lineage>
        <taxon>Bacteria</taxon>
        <taxon>Candidatus Fraseribacteriota</taxon>
    </lineage>
</organism>
<evidence type="ECO:0000313" key="3">
    <source>
        <dbReference type="Proteomes" id="UP000179157"/>
    </source>
</evidence>
<sequence>MSYGRWRRAAATLVLLLMIFGLLIHGYGGTPTSNQRLTRLTQCFGCGSSEGLGHLGEDYGPVEAGEASDSVYAIRAGAIYAVDSTGSGEWGKYVVTKHPFPTFPRAVFSTGYIYVLYAHLSDVLVRSGDVAEGQLIGKMGTTSCSTSLHLHIGVVDRDPLGLSYYGSNFDQDRIPDSSGRVYYRTSLFFSYPPLFIDGSSSSSSRSGNQGPFVLFAFKQYTPRGFVSAVVRDPHGNDSVFGAAYVGDTGTLDLLFPACGRPAGPYLIWVIDEENTGNGYRWSNHVTAVITEAASCP</sequence>
<accession>A0A1F5V1D0</accession>
<dbReference type="GO" id="GO:0004222">
    <property type="term" value="F:metalloendopeptidase activity"/>
    <property type="evidence" value="ECO:0007669"/>
    <property type="project" value="TreeGrafter"/>
</dbReference>
<feature type="domain" description="M23ase beta-sheet core" evidence="1">
    <location>
        <begin position="64"/>
        <end position="155"/>
    </location>
</feature>
<dbReference type="InterPro" id="IPR050570">
    <property type="entry name" value="Cell_wall_metabolism_enzyme"/>
</dbReference>
<dbReference type="STRING" id="1817864.A2Z21_02125"/>
<dbReference type="InterPro" id="IPR011055">
    <property type="entry name" value="Dup_hybrid_motif"/>
</dbReference>
<dbReference type="PANTHER" id="PTHR21666:SF270">
    <property type="entry name" value="MUREIN HYDROLASE ACTIVATOR ENVC"/>
    <property type="match status" value="1"/>
</dbReference>
<dbReference type="InterPro" id="IPR016047">
    <property type="entry name" value="M23ase_b-sheet_dom"/>
</dbReference>
<dbReference type="PANTHER" id="PTHR21666">
    <property type="entry name" value="PEPTIDASE-RELATED"/>
    <property type="match status" value="1"/>
</dbReference>
<dbReference type="EMBL" id="MFGX01000016">
    <property type="protein sequence ID" value="OGF57216.1"/>
    <property type="molecule type" value="Genomic_DNA"/>
</dbReference>
<evidence type="ECO:0000313" key="2">
    <source>
        <dbReference type="EMBL" id="OGF57216.1"/>
    </source>
</evidence>
<dbReference type="SUPFAM" id="SSF51261">
    <property type="entry name" value="Duplicated hybrid motif"/>
    <property type="match status" value="1"/>
</dbReference>
<name>A0A1F5V1D0_FRAXR</name>
<proteinExistence type="predicted"/>
<dbReference type="Proteomes" id="UP000179157">
    <property type="component" value="Unassembled WGS sequence"/>
</dbReference>
<evidence type="ECO:0000259" key="1">
    <source>
        <dbReference type="Pfam" id="PF01551"/>
    </source>
</evidence>
<dbReference type="Gene3D" id="2.70.70.10">
    <property type="entry name" value="Glucose Permease (Domain IIA)"/>
    <property type="match status" value="1"/>
</dbReference>
<dbReference type="CDD" id="cd12797">
    <property type="entry name" value="M23_peptidase"/>
    <property type="match status" value="1"/>
</dbReference>